<gene>
    <name evidence="12" type="ORF">ASZ90_005708</name>
</gene>
<dbReference type="Pfam" id="PF00586">
    <property type="entry name" value="AIRS"/>
    <property type="match status" value="1"/>
</dbReference>
<comment type="caution">
    <text evidence="12">The sequence shown here is derived from an EMBL/GenBank/DDBJ whole genome shotgun (WGS) entry which is preliminary data.</text>
</comment>
<feature type="domain" description="PurM-like N-terminal" evidence="10">
    <location>
        <begin position="58"/>
        <end position="163"/>
    </location>
</feature>
<comment type="pathway">
    <text evidence="1">Purine metabolism; IMP biosynthesis via de novo pathway; 5-amino-1-(5-phospho-D-ribosyl)imidazole from N(2)-formyl-N(1)-(5-phospho-D-ribosyl)glycinamide: step 2/2.</text>
</comment>
<accession>A0A0W8FUA3</accession>
<dbReference type="FunFam" id="3.30.1330.10:FF:000001">
    <property type="entry name" value="Phosphoribosylformylglycinamidine cyclo-ligase"/>
    <property type="match status" value="1"/>
</dbReference>
<dbReference type="InterPro" id="IPR010918">
    <property type="entry name" value="PurM-like_C_dom"/>
</dbReference>
<evidence type="ECO:0000256" key="9">
    <source>
        <dbReference type="ARBA" id="ARBA00049057"/>
    </source>
</evidence>
<dbReference type="GO" id="GO:0046084">
    <property type="term" value="P:adenine biosynthetic process"/>
    <property type="evidence" value="ECO:0007669"/>
    <property type="project" value="TreeGrafter"/>
</dbReference>
<organism evidence="12">
    <name type="scientific">hydrocarbon metagenome</name>
    <dbReference type="NCBI Taxonomy" id="938273"/>
    <lineage>
        <taxon>unclassified sequences</taxon>
        <taxon>metagenomes</taxon>
        <taxon>ecological metagenomes</taxon>
    </lineage>
</organism>
<evidence type="ECO:0000259" key="10">
    <source>
        <dbReference type="Pfam" id="PF00586"/>
    </source>
</evidence>
<sequence>MTTKTTYKDAGVDIDTANEFVERIKPSIKTTARKEVVSGIGGFGGLFHLNPINYKNPLLVSSTDGVGTKLRIAQLLDKHDTIGIDLVAMSVNDVVVQGAEPLFFLDYLSTGKIELEKSVKIIEGITEGCRQAGCTLLGGETAEMPGFYKAGEYDLAGFCVGVVEMDKLINGSTVSVSDRIIGLASSGLHSNGFSLARKVLLEKGNLSVKDKVPGLSKTIGLEMLEPTRIYVKPLLNLFKNFNIKGLVHITGGGFYDNIPRIIPQSCRAVINKGSWDIPPIFSVIQETGNVEEKEMFRVFNMGIGMMIIVSEKECEEVLNRLEVLGEKAYQIGFIEKKEDKQEQVLIAEG</sequence>
<evidence type="ECO:0000259" key="11">
    <source>
        <dbReference type="Pfam" id="PF02769"/>
    </source>
</evidence>
<dbReference type="NCBIfam" id="TIGR00878">
    <property type="entry name" value="purM"/>
    <property type="match status" value="1"/>
</dbReference>
<evidence type="ECO:0000256" key="7">
    <source>
        <dbReference type="ARBA" id="ARBA00031908"/>
    </source>
</evidence>
<dbReference type="GO" id="GO:0004637">
    <property type="term" value="F:phosphoribosylamine-glycine ligase activity"/>
    <property type="evidence" value="ECO:0007669"/>
    <property type="project" value="TreeGrafter"/>
</dbReference>
<dbReference type="SUPFAM" id="SSF56042">
    <property type="entry name" value="PurM C-terminal domain-like"/>
    <property type="match status" value="1"/>
</dbReference>
<dbReference type="CDD" id="cd02196">
    <property type="entry name" value="PurM"/>
    <property type="match status" value="1"/>
</dbReference>
<evidence type="ECO:0000256" key="5">
    <source>
        <dbReference type="ARBA" id="ARBA00022741"/>
    </source>
</evidence>
<comment type="catalytic activity">
    <reaction evidence="9">
        <text>2-formamido-N(1)-(5-O-phospho-beta-D-ribosyl)acetamidine + ATP = 5-amino-1-(5-phospho-beta-D-ribosyl)imidazole + ADP + phosphate + H(+)</text>
        <dbReference type="Rhea" id="RHEA:23032"/>
        <dbReference type="ChEBI" id="CHEBI:15378"/>
        <dbReference type="ChEBI" id="CHEBI:30616"/>
        <dbReference type="ChEBI" id="CHEBI:43474"/>
        <dbReference type="ChEBI" id="CHEBI:137981"/>
        <dbReference type="ChEBI" id="CHEBI:147287"/>
        <dbReference type="ChEBI" id="CHEBI:456216"/>
        <dbReference type="EC" id="6.3.3.1"/>
    </reaction>
</comment>
<evidence type="ECO:0000256" key="2">
    <source>
        <dbReference type="ARBA" id="ARBA00010280"/>
    </source>
</evidence>
<dbReference type="InterPro" id="IPR036921">
    <property type="entry name" value="PurM-like_N_sf"/>
</dbReference>
<evidence type="ECO:0000256" key="1">
    <source>
        <dbReference type="ARBA" id="ARBA00004686"/>
    </source>
</evidence>
<dbReference type="PANTHER" id="PTHR10520">
    <property type="entry name" value="TRIFUNCTIONAL PURINE BIOSYNTHETIC PROTEIN ADENOSINE-3-RELATED"/>
    <property type="match status" value="1"/>
</dbReference>
<evidence type="ECO:0000256" key="8">
    <source>
        <dbReference type="ARBA" id="ARBA00032931"/>
    </source>
</evidence>
<feature type="domain" description="PurM-like C-terminal" evidence="11">
    <location>
        <begin position="178"/>
        <end position="340"/>
    </location>
</feature>
<dbReference type="FunFam" id="3.90.650.10:FF:000001">
    <property type="entry name" value="Phosphoribosylformylglycinamidine cyclo-ligase"/>
    <property type="match status" value="1"/>
</dbReference>
<evidence type="ECO:0000256" key="3">
    <source>
        <dbReference type="ARBA" id="ARBA00013047"/>
    </source>
</evidence>
<dbReference type="InterPro" id="IPR036676">
    <property type="entry name" value="PurM-like_C_sf"/>
</dbReference>
<dbReference type="Gene3D" id="3.90.650.10">
    <property type="entry name" value="PurM-like C-terminal domain"/>
    <property type="match status" value="1"/>
</dbReference>
<dbReference type="EMBL" id="LNQE01000845">
    <property type="protein sequence ID" value="KUG24495.1"/>
    <property type="molecule type" value="Genomic_DNA"/>
</dbReference>
<keyword evidence="6" id="KW-0067">ATP-binding</keyword>
<evidence type="ECO:0000256" key="6">
    <source>
        <dbReference type="ARBA" id="ARBA00022840"/>
    </source>
</evidence>
<dbReference type="GO" id="GO:0005829">
    <property type="term" value="C:cytosol"/>
    <property type="evidence" value="ECO:0007669"/>
    <property type="project" value="TreeGrafter"/>
</dbReference>
<dbReference type="InterPro" id="IPR016188">
    <property type="entry name" value="PurM-like_N"/>
</dbReference>
<dbReference type="HAMAP" id="MF_00741">
    <property type="entry name" value="AIRS"/>
    <property type="match status" value="1"/>
</dbReference>
<comment type="similarity">
    <text evidence="2">Belongs to the AIR synthase family.</text>
</comment>
<proteinExistence type="inferred from homology"/>
<dbReference type="EC" id="6.3.3.1" evidence="3"/>
<evidence type="ECO:0000256" key="4">
    <source>
        <dbReference type="ARBA" id="ARBA00022598"/>
    </source>
</evidence>
<dbReference type="AlphaFoldDB" id="A0A0W8FUA3"/>
<dbReference type="SUPFAM" id="SSF55326">
    <property type="entry name" value="PurM N-terminal domain-like"/>
    <property type="match status" value="1"/>
</dbReference>
<protein>
    <recommendedName>
        <fullName evidence="3">phosphoribosylformylglycinamidine cyclo-ligase</fullName>
        <ecNumber evidence="3">6.3.3.1</ecNumber>
    </recommendedName>
    <alternativeName>
        <fullName evidence="8">AIR synthase</fullName>
    </alternativeName>
    <alternativeName>
        <fullName evidence="7">Phosphoribosyl-aminoimidazole synthetase</fullName>
    </alternativeName>
</protein>
<dbReference type="GO" id="GO:0005524">
    <property type="term" value="F:ATP binding"/>
    <property type="evidence" value="ECO:0007669"/>
    <property type="project" value="UniProtKB-KW"/>
</dbReference>
<dbReference type="GO" id="GO:0004641">
    <property type="term" value="F:phosphoribosylformylglycinamidine cyclo-ligase activity"/>
    <property type="evidence" value="ECO:0007669"/>
    <property type="project" value="UniProtKB-EC"/>
</dbReference>
<keyword evidence="5" id="KW-0547">Nucleotide-binding</keyword>
<dbReference type="Gene3D" id="3.30.1330.10">
    <property type="entry name" value="PurM-like, N-terminal domain"/>
    <property type="match status" value="1"/>
</dbReference>
<reference evidence="12" key="1">
    <citation type="journal article" date="2015" name="Proc. Natl. Acad. Sci. U.S.A.">
        <title>Networks of energetic and metabolic interactions define dynamics in microbial communities.</title>
        <authorList>
            <person name="Embree M."/>
            <person name="Liu J.K."/>
            <person name="Al-Bassam M.M."/>
            <person name="Zengler K."/>
        </authorList>
    </citation>
    <scope>NUCLEOTIDE SEQUENCE</scope>
</reference>
<dbReference type="InterPro" id="IPR004733">
    <property type="entry name" value="PurM_cligase"/>
</dbReference>
<dbReference type="Pfam" id="PF02769">
    <property type="entry name" value="AIRS_C"/>
    <property type="match status" value="1"/>
</dbReference>
<dbReference type="GO" id="GO:0006189">
    <property type="term" value="P:'de novo' IMP biosynthetic process"/>
    <property type="evidence" value="ECO:0007669"/>
    <property type="project" value="UniProtKB-UniPathway"/>
</dbReference>
<dbReference type="UniPathway" id="UPA00074">
    <property type="reaction ID" value="UER00129"/>
</dbReference>
<evidence type="ECO:0000313" key="12">
    <source>
        <dbReference type="EMBL" id="KUG24495.1"/>
    </source>
</evidence>
<keyword evidence="4 12" id="KW-0436">Ligase</keyword>
<name>A0A0W8FUA3_9ZZZZ</name>
<dbReference type="PANTHER" id="PTHR10520:SF12">
    <property type="entry name" value="TRIFUNCTIONAL PURINE BIOSYNTHETIC PROTEIN ADENOSINE-3"/>
    <property type="match status" value="1"/>
</dbReference>